<dbReference type="EMBL" id="QRNO01000019">
    <property type="protein sequence ID" value="RHK51182.1"/>
    <property type="molecule type" value="Genomic_DNA"/>
</dbReference>
<gene>
    <name evidence="3" type="ORF">DW060_05160</name>
</gene>
<dbReference type="PANTHER" id="PTHR35869">
    <property type="entry name" value="OUTER-MEMBRANE LIPOPROTEIN CARRIER PROTEIN"/>
    <property type="match status" value="1"/>
</dbReference>
<dbReference type="Pfam" id="PF16584">
    <property type="entry name" value="LolA_2"/>
    <property type="match status" value="1"/>
</dbReference>
<keyword evidence="4" id="KW-1185">Reference proteome</keyword>
<dbReference type="SUPFAM" id="SSF89392">
    <property type="entry name" value="Prokaryotic lipoproteins and lipoprotein localization factors"/>
    <property type="match status" value="1"/>
</dbReference>
<evidence type="ECO:0000256" key="1">
    <source>
        <dbReference type="ARBA" id="ARBA00022729"/>
    </source>
</evidence>
<name>A0A3R6FH65_9BACT</name>
<evidence type="ECO:0000256" key="2">
    <source>
        <dbReference type="SAM" id="SignalP"/>
    </source>
</evidence>
<accession>A0A3R6FH65</accession>
<evidence type="ECO:0000313" key="3">
    <source>
        <dbReference type="EMBL" id="RHK51182.1"/>
    </source>
</evidence>
<dbReference type="Proteomes" id="UP000286598">
    <property type="component" value="Unassembled WGS sequence"/>
</dbReference>
<dbReference type="RefSeq" id="WP_118355042.1">
    <property type="nucleotide sequence ID" value="NZ_DBFWYP010000001.1"/>
</dbReference>
<feature type="signal peptide" evidence="2">
    <location>
        <begin position="1"/>
        <end position="23"/>
    </location>
</feature>
<evidence type="ECO:0000313" key="4">
    <source>
        <dbReference type="Proteomes" id="UP000286598"/>
    </source>
</evidence>
<dbReference type="InterPro" id="IPR004564">
    <property type="entry name" value="OM_lipoprot_carrier_LolA-like"/>
</dbReference>
<dbReference type="CDD" id="cd16325">
    <property type="entry name" value="LolA"/>
    <property type="match status" value="1"/>
</dbReference>
<proteinExistence type="predicted"/>
<comment type="caution">
    <text evidence="3">The sequence shown here is derived from an EMBL/GenBank/DDBJ whole genome shotgun (WGS) entry which is preliminary data.</text>
</comment>
<evidence type="ECO:0008006" key="5">
    <source>
        <dbReference type="Google" id="ProtNLM"/>
    </source>
</evidence>
<dbReference type="PANTHER" id="PTHR35869:SF1">
    <property type="entry name" value="OUTER-MEMBRANE LIPOPROTEIN CARRIER PROTEIN"/>
    <property type="match status" value="1"/>
</dbReference>
<feature type="chain" id="PRO_5018618932" description="Cell envelope biogenesis protein LolA" evidence="2">
    <location>
        <begin position="24"/>
        <end position="208"/>
    </location>
</feature>
<dbReference type="Gene3D" id="2.50.20.10">
    <property type="entry name" value="Lipoprotein localisation LolA/LolB/LppX"/>
    <property type="match status" value="1"/>
</dbReference>
<dbReference type="OrthoDB" id="9810685at2"/>
<dbReference type="InterPro" id="IPR029046">
    <property type="entry name" value="LolA/LolB/LppX"/>
</dbReference>
<sequence length="208" mass="22969">MRRLFLGIIITMCMAWFGVSTSAAQKNDAAARKILDRTAKVIGRSGGASASFTMSNASTGTVSGTIAIKGNKFNARTSQMTVWYNGKTQWTYMKKNNEVNVSTPTQAQQQMMNPYSFINIYKTGYKMSATTSGANDEVHLVAQNKNKSIAEMYITINRKTGVPSKVKMKHKGKWSTITVSNFSPKSLSNAIFTFNSKDYPTAEVIDLR</sequence>
<keyword evidence="1 2" id="KW-0732">Signal</keyword>
<reference evidence="3 4" key="1">
    <citation type="submission" date="2018-08" db="EMBL/GenBank/DDBJ databases">
        <title>A genome reference for cultivated species of the human gut microbiota.</title>
        <authorList>
            <person name="Zou Y."/>
            <person name="Xue W."/>
            <person name="Luo G."/>
        </authorList>
    </citation>
    <scope>NUCLEOTIDE SEQUENCE [LARGE SCALE GENOMIC DNA]</scope>
    <source>
        <strain evidence="3 4">AF42-9</strain>
    </source>
</reference>
<protein>
    <recommendedName>
        <fullName evidence="5">Cell envelope biogenesis protein LolA</fullName>
    </recommendedName>
</protein>
<dbReference type="AlphaFoldDB" id="A0A3R6FH65"/>
<organism evidence="3 4">
    <name type="scientific">Leyella stercorea</name>
    <dbReference type="NCBI Taxonomy" id="363265"/>
    <lineage>
        <taxon>Bacteria</taxon>
        <taxon>Pseudomonadati</taxon>
        <taxon>Bacteroidota</taxon>
        <taxon>Bacteroidia</taxon>
        <taxon>Bacteroidales</taxon>
        <taxon>Prevotellaceae</taxon>
        <taxon>Leyella</taxon>
    </lineage>
</organism>